<dbReference type="SUPFAM" id="SSF51735">
    <property type="entry name" value="NAD(P)-binding Rossmann-fold domains"/>
    <property type="match status" value="1"/>
</dbReference>
<dbReference type="GO" id="GO:0008465">
    <property type="term" value="F:hydroxypyruvate reductase (NADH) activity"/>
    <property type="evidence" value="ECO:0007669"/>
    <property type="project" value="TreeGrafter"/>
</dbReference>
<dbReference type="PANTHER" id="PTHR10996:SF277">
    <property type="entry name" value="GLYOXYLATE REDUCTASE_HYDROXYPYRUVATE REDUCTASE"/>
    <property type="match status" value="1"/>
</dbReference>
<proteinExistence type="inferred from homology"/>
<dbReference type="Pfam" id="PF00389">
    <property type="entry name" value="2-Hacid_dh"/>
    <property type="match status" value="1"/>
</dbReference>
<reference evidence="6 7" key="1">
    <citation type="submission" date="2020-08" db="EMBL/GenBank/DDBJ databases">
        <title>Aphidius gifuensis genome sequencing and assembly.</title>
        <authorList>
            <person name="Du Z."/>
        </authorList>
    </citation>
    <scope>NUCLEOTIDE SEQUENCE [LARGE SCALE GENOMIC DNA]</scope>
    <source>
        <strain evidence="6">YNYX2018</strain>
        <tissue evidence="6">Adults</tissue>
    </source>
</reference>
<dbReference type="SUPFAM" id="SSF52283">
    <property type="entry name" value="Formate/glycerate dehydrogenase catalytic domain-like"/>
    <property type="match status" value="1"/>
</dbReference>
<dbReference type="GO" id="GO:0051287">
    <property type="term" value="F:NAD binding"/>
    <property type="evidence" value="ECO:0007669"/>
    <property type="project" value="InterPro"/>
</dbReference>
<feature type="domain" description="D-isomer specific 2-hydroxyacid dehydrogenase NAD-binding" evidence="5">
    <location>
        <begin position="150"/>
        <end position="328"/>
    </location>
</feature>
<gene>
    <name evidence="6" type="ORF">HCN44_006954</name>
</gene>
<dbReference type="PANTHER" id="PTHR10996">
    <property type="entry name" value="2-HYDROXYACID DEHYDROGENASE-RELATED"/>
    <property type="match status" value="1"/>
</dbReference>
<evidence type="ECO:0000256" key="3">
    <source>
        <dbReference type="RuleBase" id="RU003719"/>
    </source>
</evidence>
<dbReference type="FunFam" id="3.40.50.720:FF:000026">
    <property type="entry name" value="Glyoxylate/hydroxypyruvate reductase B"/>
    <property type="match status" value="1"/>
</dbReference>
<dbReference type="EMBL" id="JACMRX010000002">
    <property type="protein sequence ID" value="KAF7995847.1"/>
    <property type="molecule type" value="Genomic_DNA"/>
</dbReference>
<protein>
    <recommendedName>
        <fullName evidence="2">Glyoxylate reductase/hydroxypyruvate reductase</fullName>
    </recommendedName>
</protein>
<dbReference type="InterPro" id="IPR050223">
    <property type="entry name" value="D-isomer_2-hydroxyacid_DH"/>
</dbReference>
<dbReference type="Gene3D" id="3.40.50.720">
    <property type="entry name" value="NAD(P)-binding Rossmann-like Domain"/>
    <property type="match status" value="2"/>
</dbReference>
<dbReference type="OrthoDB" id="298012at2759"/>
<name>A0A834Y1F1_APHGI</name>
<sequence>MNLQSMEMISKFLSRVVTLHSLKIQQQSINFTQRFNHKMSRQRVLVTRGDIPEPGLSILKNKYDLICWNKTTPIPRSDLLSMVKDVDGIFCLLTDKIDEEVLTTAGAKLKVVSTMSVGLDHLNLNALKSRGIHVGYTPGVLTDATAELTVGLLLATSRKLIAAEHALRKGEWTSWSPNWMCGPGLAKSTVGIVGLGRIGARVGEYLKPFGVNKILYSSRTEKPDAKKFDGQHVNLNTLLIESDFVIVTIALTPETREMFGKSSFDMMKSTAIFINISRGEIVDQSALIDALKNNKIRGAGLDVMTPEPIPLDHELLKLDNCVLLPHIGSAAIETRREMSVITANNISAVLDGHPENMPSPVII</sequence>
<dbReference type="Pfam" id="PF02826">
    <property type="entry name" value="2-Hacid_dh_C"/>
    <property type="match status" value="1"/>
</dbReference>
<dbReference type="PROSITE" id="PS00671">
    <property type="entry name" value="D_2_HYDROXYACID_DH_3"/>
    <property type="match status" value="1"/>
</dbReference>
<dbReference type="InterPro" id="IPR006139">
    <property type="entry name" value="D-isomer_2_OHA_DH_cat_dom"/>
</dbReference>
<feature type="domain" description="D-isomer specific 2-hydroxyacid dehydrogenase catalytic" evidence="4">
    <location>
        <begin position="45"/>
        <end position="355"/>
    </location>
</feature>
<evidence type="ECO:0000256" key="1">
    <source>
        <dbReference type="ARBA" id="ARBA00023002"/>
    </source>
</evidence>
<keyword evidence="7" id="KW-1185">Reference proteome</keyword>
<dbReference type="AlphaFoldDB" id="A0A834Y1F1"/>
<comment type="caution">
    <text evidence="6">The sequence shown here is derived from an EMBL/GenBank/DDBJ whole genome shotgun (WGS) entry which is preliminary data.</text>
</comment>
<dbReference type="Proteomes" id="UP000639338">
    <property type="component" value="Unassembled WGS sequence"/>
</dbReference>
<evidence type="ECO:0000313" key="7">
    <source>
        <dbReference type="Proteomes" id="UP000639338"/>
    </source>
</evidence>
<comment type="similarity">
    <text evidence="3">Belongs to the D-isomer specific 2-hydroxyacid dehydrogenase family.</text>
</comment>
<evidence type="ECO:0000256" key="2">
    <source>
        <dbReference type="ARBA" id="ARBA00073306"/>
    </source>
</evidence>
<evidence type="ECO:0000259" key="5">
    <source>
        <dbReference type="Pfam" id="PF02826"/>
    </source>
</evidence>
<dbReference type="InterPro" id="IPR036291">
    <property type="entry name" value="NAD(P)-bd_dom_sf"/>
</dbReference>
<evidence type="ECO:0000259" key="4">
    <source>
        <dbReference type="Pfam" id="PF00389"/>
    </source>
</evidence>
<organism evidence="6 7">
    <name type="scientific">Aphidius gifuensis</name>
    <name type="common">Parasitoid wasp</name>
    <dbReference type="NCBI Taxonomy" id="684658"/>
    <lineage>
        <taxon>Eukaryota</taxon>
        <taxon>Metazoa</taxon>
        <taxon>Ecdysozoa</taxon>
        <taxon>Arthropoda</taxon>
        <taxon>Hexapoda</taxon>
        <taxon>Insecta</taxon>
        <taxon>Pterygota</taxon>
        <taxon>Neoptera</taxon>
        <taxon>Endopterygota</taxon>
        <taxon>Hymenoptera</taxon>
        <taxon>Apocrita</taxon>
        <taxon>Ichneumonoidea</taxon>
        <taxon>Braconidae</taxon>
        <taxon>Aphidiinae</taxon>
        <taxon>Aphidius</taxon>
    </lineage>
</organism>
<dbReference type="CDD" id="cd05301">
    <property type="entry name" value="GDH"/>
    <property type="match status" value="1"/>
</dbReference>
<keyword evidence="1 3" id="KW-0560">Oxidoreductase</keyword>
<evidence type="ECO:0000313" key="6">
    <source>
        <dbReference type="EMBL" id="KAF7995847.1"/>
    </source>
</evidence>
<dbReference type="InterPro" id="IPR006140">
    <property type="entry name" value="D-isomer_DH_NAD-bd"/>
</dbReference>
<dbReference type="GO" id="GO:0030267">
    <property type="term" value="F:glyoxylate reductase (NADPH) activity"/>
    <property type="evidence" value="ECO:0007669"/>
    <property type="project" value="TreeGrafter"/>
</dbReference>
<accession>A0A834Y1F1</accession>
<dbReference type="GO" id="GO:0005829">
    <property type="term" value="C:cytosol"/>
    <property type="evidence" value="ECO:0007669"/>
    <property type="project" value="TreeGrafter"/>
</dbReference>
<dbReference type="InterPro" id="IPR029753">
    <property type="entry name" value="D-isomer_DH_CS"/>
</dbReference>